<name>A0A8H7AFF7_9EURO</name>
<protein>
    <submittedName>
        <fullName evidence="1">Uncharacterized protein</fullName>
    </submittedName>
</protein>
<sequence>MLILVALQQKVDEVNQYVSVYFLCAQMPATQSTLLQFHGSHFRSQPLPSLTHPTLGFASTDGLQEIKNTERINDVLGHYTDGFKRTLTDEQIAIFRHTEIQELLRARRQRADTLAEPEVGLNHIATARSSQAQSPEGENLSLPSLLADEDEKYGIKEEEQRCENAKTHDECLDSASKVHNPAVGHVDQDLNQTLSMEHLADVKINPPARKAIRYEEDDLAPNPNPTAASLCRKAPVRSRFVWPELRRQG</sequence>
<proteinExistence type="predicted"/>
<keyword evidence="2" id="KW-1185">Reference proteome</keyword>
<dbReference type="Proteomes" id="UP000606974">
    <property type="component" value="Unassembled WGS sequence"/>
</dbReference>
<dbReference type="PANTHER" id="PTHR40642:SF1">
    <property type="entry name" value="YALI0F31295P"/>
    <property type="match status" value="1"/>
</dbReference>
<dbReference type="Pfam" id="PF12720">
    <property type="entry name" value="DUF3807"/>
    <property type="match status" value="1"/>
</dbReference>
<gene>
    <name evidence="1" type="ORF">GJ744_009554</name>
</gene>
<reference evidence="1" key="1">
    <citation type="submission" date="2020-02" db="EMBL/GenBank/DDBJ databases">
        <authorList>
            <person name="Palmer J.M."/>
        </authorList>
    </citation>
    <scope>NUCLEOTIDE SEQUENCE</scope>
    <source>
        <strain evidence="1">EPUS1.4</strain>
        <tissue evidence="1">Thallus</tissue>
    </source>
</reference>
<dbReference type="EMBL" id="JAACFV010000058">
    <property type="protein sequence ID" value="KAF7508113.1"/>
    <property type="molecule type" value="Genomic_DNA"/>
</dbReference>
<dbReference type="AlphaFoldDB" id="A0A8H7AFF7"/>
<dbReference type="PANTHER" id="PTHR40642">
    <property type="entry name" value="YALI0F31295P"/>
    <property type="match status" value="1"/>
</dbReference>
<accession>A0A8H7AFF7</accession>
<dbReference type="OrthoDB" id="5422320at2759"/>
<comment type="caution">
    <text evidence="1">The sequence shown here is derived from an EMBL/GenBank/DDBJ whole genome shotgun (WGS) entry which is preliminary data.</text>
</comment>
<dbReference type="InterPro" id="IPR024526">
    <property type="entry name" value="DUF3807"/>
</dbReference>
<evidence type="ECO:0000313" key="2">
    <source>
        <dbReference type="Proteomes" id="UP000606974"/>
    </source>
</evidence>
<evidence type="ECO:0000313" key="1">
    <source>
        <dbReference type="EMBL" id="KAF7508113.1"/>
    </source>
</evidence>
<organism evidence="1 2">
    <name type="scientific">Endocarpon pusillum</name>
    <dbReference type="NCBI Taxonomy" id="364733"/>
    <lineage>
        <taxon>Eukaryota</taxon>
        <taxon>Fungi</taxon>
        <taxon>Dikarya</taxon>
        <taxon>Ascomycota</taxon>
        <taxon>Pezizomycotina</taxon>
        <taxon>Eurotiomycetes</taxon>
        <taxon>Chaetothyriomycetidae</taxon>
        <taxon>Verrucariales</taxon>
        <taxon>Verrucariaceae</taxon>
        <taxon>Endocarpon</taxon>
    </lineage>
</organism>